<keyword evidence="3" id="KW-1185">Reference proteome</keyword>
<dbReference type="Pfam" id="PF00535">
    <property type="entry name" value="Glycos_transf_2"/>
    <property type="match status" value="1"/>
</dbReference>
<dbReference type="OrthoDB" id="9802649at2"/>
<dbReference type="Gene3D" id="3.90.550.10">
    <property type="entry name" value="Spore Coat Polysaccharide Biosynthesis Protein SpsA, Chain A"/>
    <property type="match status" value="1"/>
</dbReference>
<dbReference type="InterPro" id="IPR001173">
    <property type="entry name" value="Glyco_trans_2-like"/>
</dbReference>
<sequence>MEPALQPTVSVALCTFNGAAYVGEQLRSILSQSTRPSEIVVSDDASTDGTVGIVEQVHAAWVADGGDPALDFRVIRNAVALGVAANFEQALSACSGDLLALSDQDDVWAPGRLQAMVGEFLRRPELQLLHSDARLVGGDGTSLGTTLFTTLGITDDEKKGVHEGRAFNVLLRRNIITGATAVVRRELVDRARPFPAAWVHDEWLAMVAAATGTMDFLDDALIDYRQHGGNQIGVTSLDAAGRLSRLQAPRTQRNERLLARAEALDERAPGLLPVPPDAYLRQIRAKVAHERVRSALPGSRLRRVVPVLRQWRTGGYARFGLGPQDVLRDLVQPL</sequence>
<protein>
    <submittedName>
        <fullName evidence="2">Glycosyltransferase family 2 protein</fullName>
    </submittedName>
</protein>
<dbReference type="PANTHER" id="PTHR43685:SF2">
    <property type="entry name" value="GLYCOSYLTRANSFERASE 2-LIKE DOMAIN-CONTAINING PROTEIN"/>
    <property type="match status" value="1"/>
</dbReference>
<dbReference type="GO" id="GO:0016740">
    <property type="term" value="F:transferase activity"/>
    <property type="evidence" value="ECO:0007669"/>
    <property type="project" value="UniProtKB-KW"/>
</dbReference>
<evidence type="ECO:0000259" key="1">
    <source>
        <dbReference type="Pfam" id="PF00535"/>
    </source>
</evidence>
<keyword evidence="2" id="KW-0808">Transferase</keyword>
<gene>
    <name evidence="2" type="ORF">E3T23_00660</name>
</gene>
<comment type="caution">
    <text evidence="2">The sequence shown here is derived from an EMBL/GenBank/DDBJ whole genome shotgun (WGS) entry which is preliminary data.</text>
</comment>
<dbReference type="SUPFAM" id="SSF53448">
    <property type="entry name" value="Nucleotide-diphospho-sugar transferases"/>
    <property type="match status" value="1"/>
</dbReference>
<dbReference type="PANTHER" id="PTHR43685">
    <property type="entry name" value="GLYCOSYLTRANSFERASE"/>
    <property type="match status" value="1"/>
</dbReference>
<reference evidence="2 3" key="1">
    <citation type="submission" date="2019-03" db="EMBL/GenBank/DDBJ databases">
        <title>Genomics of glacier-inhabiting Cryobacterium strains.</title>
        <authorList>
            <person name="Liu Q."/>
            <person name="Xin Y.-H."/>
        </authorList>
    </citation>
    <scope>NUCLEOTIDE SEQUENCE [LARGE SCALE GENOMIC DNA]</scope>
    <source>
        <strain evidence="2 3">TMT2-48-2</strain>
    </source>
</reference>
<organism evidence="2 3">
    <name type="scientific">Cryobacterium cheniae</name>
    <dbReference type="NCBI Taxonomy" id="1259262"/>
    <lineage>
        <taxon>Bacteria</taxon>
        <taxon>Bacillati</taxon>
        <taxon>Actinomycetota</taxon>
        <taxon>Actinomycetes</taxon>
        <taxon>Micrococcales</taxon>
        <taxon>Microbacteriaceae</taxon>
        <taxon>Cryobacterium</taxon>
    </lineage>
</organism>
<dbReference type="EMBL" id="SOGN01000007">
    <property type="protein sequence ID" value="TFC84090.1"/>
    <property type="molecule type" value="Genomic_DNA"/>
</dbReference>
<accession>A0A4R8XYY1</accession>
<dbReference type="Proteomes" id="UP000298433">
    <property type="component" value="Unassembled WGS sequence"/>
</dbReference>
<evidence type="ECO:0000313" key="2">
    <source>
        <dbReference type="EMBL" id="TFC84090.1"/>
    </source>
</evidence>
<proteinExistence type="predicted"/>
<name>A0A4R8XYY1_9MICO</name>
<dbReference type="InterPro" id="IPR029044">
    <property type="entry name" value="Nucleotide-diphossugar_trans"/>
</dbReference>
<evidence type="ECO:0000313" key="3">
    <source>
        <dbReference type="Proteomes" id="UP000298433"/>
    </source>
</evidence>
<feature type="domain" description="Glycosyltransferase 2-like" evidence="1">
    <location>
        <begin position="10"/>
        <end position="187"/>
    </location>
</feature>
<dbReference type="CDD" id="cd04196">
    <property type="entry name" value="GT_2_like_d"/>
    <property type="match status" value="1"/>
</dbReference>
<dbReference type="InterPro" id="IPR050834">
    <property type="entry name" value="Glycosyltransf_2"/>
</dbReference>
<dbReference type="AlphaFoldDB" id="A0A4R8XYY1"/>